<sequence>MLVALGTGPIAKAGLKIRWSRKAQDLLRRLVWRYAGRVRHRTNCQCWSEDTLVA</sequence>
<gene>
    <name evidence="1" type="ORF">DPMN_049187</name>
</gene>
<reference evidence="1" key="1">
    <citation type="journal article" date="2019" name="bioRxiv">
        <title>The Genome of the Zebra Mussel, Dreissena polymorpha: A Resource for Invasive Species Research.</title>
        <authorList>
            <person name="McCartney M.A."/>
            <person name="Auch B."/>
            <person name="Kono T."/>
            <person name="Mallez S."/>
            <person name="Zhang Y."/>
            <person name="Obille A."/>
            <person name="Becker A."/>
            <person name="Abrahante J.E."/>
            <person name="Garbe J."/>
            <person name="Badalamenti J.P."/>
            <person name="Herman A."/>
            <person name="Mangelson H."/>
            <person name="Liachko I."/>
            <person name="Sullivan S."/>
            <person name="Sone E.D."/>
            <person name="Koren S."/>
            <person name="Silverstein K.A.T."/>
            <person name="Beckman K.B."/>
            <person name="Gohl D.M."/>
        </authorList>
    </citation>
    <scope>NUCLEOTIDE SEQUENCE</scope>
    <source>
        <strain evidence="1">Duluth1</strain>
        <tissue evidence="1">Whole animal</tissue>
    </source>
</reference>
<accession>A0A9D4DD07</accession>
<protein>
    <submittedName>
        <fullName evidence="1">Uncharacterized protein</fullName>
    </submittedName>
</protein>
<proteinExistence type="predicted"/>
<name>A0A9D4DD07_DREPO</name>
<comment type="caution">
    <text evidence="1">The sequence shown here is derived from an EMBL/GenBank/DDBJ whole genome shotgun (WGS) entry which is preliminary data.</text>
</comment>
<evidence type="ECO:0000313" key="2">
    <source>
        <dbReference type="Proteomes" id="UP000828390"/>
    </source>
</evidence>
<dbReference type="Proteomes" id="UP000828390">
    <property type="component" value="Unassembled WGS sequence"/>
</dbReference>
<reference evidence="1" key="2">
    <citation type="submission" date="2020-11" db="EMBL/GenBank/DDBJ databases">
        <authorList>
            <person name="McCartney M.A."/>
            <person name="Auch B."/>
            <person name="Kono T."/>
            <person name="Mallez S."/>
            <person name="Becker A."/>
            <person name="Gohl D.M."/>
            <person name="Silverstein K.A.T."/>
            <person name="Koren S."/>
            <person name="Bechman K.B."/>
            <person name="Herman A."/>
            <person name="Abrahante J.E."/>
            <person name="Garbe J."/>
        </authorList>
    </citation>
    <scope>NUCLEOTIDE SEQUENCE</scope>
    <source>
        <strain evidence="1">Duluth1</strain>
        <tissue evidence="1">Whole animal</tissue>
    </source>
</reference>
<evidence type="ECO:0000313" key="1">
    <source>
        <dbReference type="EMBL" id="KAH3742444.1"/>
    </source>
</evidence>
<dbReference type="EMBL" id="JAIWYP010000011">
    <property type="protein sequence ID" value="KAH3742444.1"/>
    <property type="molecule type" value="Genomic_DNA"/>
</dbReference>
<dbReference type="AlphaFoldDB" id="A0A9D4DD07"/>
<keyword evidence="2" id="KW-1185">Reference proteome</keyword>
<organism evidence="1 2">
    <name type="scientific">Dreissena polymorpha</name>
    <name type="common">Zebra mussel</name>
    <name type="synonym">Mytilus polymorpha</name>
    <dbReference type="NCBI Taxonomy" id="45954"/>
    <lineage>
        <taxon>Eukaryota</taxon>
        <taxon>Metazoa</taxon>
        <taxon>Spiralia</taxon>
        <taxon>Lophotrochozoa</taxon>
        <taxon>Mollusca</taxon>
        <taxon>Bivalvia</taxon>
        <taxon>Autobranchia</taxon>
        <taxon>Heteroconchia</taxon>
        <taxon>Euheterodonta</taxon>
        <taxon>Imparidentia</taxon>
        <taxon>Neoheterodontei</taxon>
        <taxon>Myida</taxon>
        <taxon>Dreissenoidea</taxon>
        <taxon>Dreissenidae</taxon>
        <taxon>Dreissena</taxon>
    </lineage>
</organism>